<feature type="region of interest" description="Disordered" evidence="1">
    <location>
        <begin position="17"/>
        <end position="116"/>
    </location>
</feature>
<protein>
    <submittedName>
        <fullName evidence="2">Uncharacterized protein</fullName>
    </submittedName>
</protein>
<feature type="compositionally biased region" description="Polar residues" evidence="1">
    <location>
        <begin position="48"/>
        <end position="65"/>
    </location>
</feature>
<proteinExistence type="predicted"/>
<accession>A0A9W7SWI6</accession>
<organism evidence="2 3">
    <name type="scientific">Teratosphaeria destructans</name>
    <dbReference type="NCBI Taxonomy" id="418781"/>
    <lineage>
        <taxon>Eukaryota</taxon>
        <taxon>Fungi</taxon>
        <taxon>Dikarya</taxon>
        <taxon>Ascomycota</taxon>
        <taxon>Pezizomycotina</taxon>
        <taxon>Dothideomycetes</taxon>
        <taxon>Dothideomycetidae</taxon>
        <taxon>Mycosphaerellales</taxon>
        <taxon>Teratosphaeriaceae</taxon>
        <taxon>Teratosphaeria</taxon>
    </lineage>
</organism>
<evidence type="ECO:0000313" key="3">
    <source>
        <dbReference type="Proteomes" id="UP001138500"/>
    </source>
</evidence>
<gene>
    <name evidence="2" type="ORF">Tdes44962_MAKER01900</name>
</gene>
<feature type="compositionally biased region" description="Low complexity" evidence="1">
    <location>
        <begin position="72"/>
        <end position="103"/>
    </location>
</feature>
<keyword evidence="3" id="KW-1185">Reference proteome</keyword>
<comment type="caution">
    <text evidence="2">The sequence shown here is derived from an EMBL/GenBank/DDBJ whole genome shotgun (WGS) entry which is preliminary data.</text>
</comment>
<reference evidence="2 3" key="2">
    <citation type="journal article" date="2021" name="Curr. Genet.">
        <title>Genetic response to nitrogen starvation in the aggressive Eucalyptus foliar pathogen Teratosphaeria destructans.</title>
        <authorList>
            <person name="Havenga M."/>
            <person name="Wingfield B.D."/>
            <person name="Wingfield M.J."/>
            <person name="Dreyer L.L."/>
            <person name="Roets F."/>
            <person name="Aylward J."/>
        </authorList>
    </citation>
    <scope>NUCLEOTIDE SEQUENCE [LARGE SCALE GENOMIC DNA]</scope>
    <source>
        <strain evidence="2">CMW44962</strain>
    </source>
</reference>
<sequence>MPTWADHFLERYKQAHFPSQNSAAADGVTWPPHTHPRKARDAQRHDSTGSVAATEGTSGRGSVTGLSDGDESFASSSTITSASKSNSSSGGGSASSVEVSRSGSADEDRSTLIAQR</sequence>
<evidence type="ECO:0000313" key="2">
    <source>
        <dbReference type="EMBL" id="KAH9835981.1"/>
    </source>
</evidence>
<name>A0A9W7SWI6_9PEZI</name>
<reference evidence="2 3" key="1">
    <citation type="journal article" date="2018" name="IMA Fungus">
        <title>IMA Genome-F 10: Nine draft genome sequences of Claviceps purpurea s.lat., including C. arundinis, C. humidiphila, and C. cf. spartinae, pseudomolecules for the pitch canker pathogen Fusarium circinatum, draft genome of Davidsoniella eucalypti, Grosmannia galeiformis, Quambalaria eucalypti, and Teratosphaeria destructans.</title>
        <authorList>
            <person name="Wingfield B.D."/>
            <person name="Liu M."/>
            <person name="Nguyen H.D."/>
            <person name="Lane F.A."/>
            <person name="Morgan S.W."/>
            <person name="De Vos L."/>
            <person name="Wilken P.M."/>
            <person name="Duong T.A."/>
            <person name="Aylward J."/>
            <person name="Coetzee M.P."/>
            <person name="Dadej K."/>
            <person name="De Beer Z.W."/>
            <person name="Findlay W."/>
            <person name="Havenga M."/>
            <person name="Kolarik M."/>
            <person name="Menzies J.G."/>
            <person name="Naidoo K."/>
            <person name="Pochopski O."/>
            <person name="Shoukouhi P."/>
            <person name="Santana Q.C."/>
            <person name="Seifert K.A."/>
            <person name="Soal N."/>
            <person name="Steenkamp E.T."/>
            <person name="Tatham C.T."/>
            <person name="van der Nest M.A."/>
            <person name="Wingfield M.J."/>
        </authorList>
    </citation>
    <scope>NUCLEOTIDE SEQUENCE [LARGE SCALE GENOMIC DNA]</scope>
    <source>
        <strain evidence="2">CMW44962</strain>
    </source>
</reference>
<dbReference type="EMBL" id="RIBY02000890">
    <property type="protein sequence ID" value="KAH9835981.1"/>
    <property type="molecule type" value="Genomic_DNA"/>
</dbReference>
<dbReference type="Proteomes" id="UP001138500">
    <property type="component" value="Unassembled WGS sequence"/>
</dbReference>
<evidence type="ECO:0000256" key="1">
    <source>
        <dbReference type="SAM" id="MobiDB-lite"/>
    </source>
</evidence>
<dbReference type="AlphaFoldDB" id="A0A9W7SWI6"/>